<dbReference type="GeneID" id="68097822"/>
<accession>A0AA88GL10</accession>
<feature type="region of interest" description="Disordered" evidence="1">
    <location>
        <begin position="259"/>
        <end position="281"/>
    </location>
</feature>
<evidence type="ECO:0000313" key="3">
    <source>
        <dbReference type="Proteomes" id="UP000816034"/>
    </source>
</evidence>
<evidence type="ECO:0000256" key="1">
    <source>
        <dbReference type="SAM" id="MobiDB-lite"/>
    </source>
</evidence>
<protein>
    <submittedName>
        <fullName evidence="2">Uncharacterized protein</fullName>
    </submittedName>
</protein>
<gene>
    <name evidence="2" type="ORF">C9374_005367</name>
</gene>
<reference evidence="2 3" key="1">
    <citation type="journal article" date="2018" name="BMC Genomics">
        <title>The genome of Naegleria lovaniensis, the basis for a comparative approach to unravel pathogenicity factors of the human pathogenic amoeba N. fowleri.</title>
        <authorList>
            <person name="Liechti N."/>
            <person name="Schurch N."/>
            <person name="Bruggmann R."/>
            <person name="Wittwer M."/>
        </authorList>
    </citation>
    <scope>NUCLEOTIDE SEQUENCE [LARGE SCALE GENOMIC DNA]</scope>
    <source>
        <strain evidence="2 3">ATCC 30569</strain>
    </source>
</reference>
<dbReference type="EMBL" id="PYSW02000024">
    <property type="protein sequence ID" value="KAG2382165.1"/>
    <property type="molecule type" value="Genomic_DNA"/>
</dbReference>
<dbReference type="RefSeq" id="XP_044547844.1">
    <property type="nucleotide sequence ID" value="XM_044695109.1"/>
</dbReference>
<proteinExistence type="predicted"/>
<organism evidence="2 3">
    <name type="scientific">Naegleria lovaniensis</name>
    <name type="common">Amoeba</name>
    <dbReference type="NCBI Taxonomy" id="51637"/>
    <lineage>
        <taxon>Eukaryota</taxon>
        <taxon>Discoba</taxon>
        <taxon>Heterolobosea</taxon>
        <taxon>Tetramitia</taxon>
        <taxon>Eutetramitia</taxon>
        <taxon>Vahlkampfiidae</taxon>
        <taxon>Naegleria</taxon>
    </lineage>
</organism>
<name>A0AA88GL10_NAELO</name>
<comment type="caution">
    <text evidence="2">The sequence shown here is derived from an EMBL/GenBank/DDBJ whole genome shotgun (WGS) entry which is preliminary data.</text>
</comment>
<dbReference type="Proteomes" id="UP000816034">
    <property type="component" value="Unassembled WGS sequence"/>
</dbReference>
<feature type="compositionally biased region" description="Low complexity" evidence="1">
    <location>
        <begin position="328"/>
        <end position="339"/>
    </location>
</feature>
<keyword evidence="3" id="KW-1185">Reference proteome</keyword>
<dbReference type="AlphaFoldDB" id="A0AA88GL10"/>
<evidence type="ECO:0000313" key="2">
    <source>
        <dbReference type="EMBL" id="KAG2382165.1"/>
    </source>
</evidence>
<feature type="region of interest" description="Disordered" evidence="1">
    <location>
        <begin position="303"/>
        <end position="339"/>
    </location>
</feature>
<sequence length="357" mass="39897">MIPQQRPHNNNDQWGLLSNISLTTTPMASTGGYLGSSTTDSVQHHMIMNTHVNTHEHPMQQPVENNADDSVLQFMLQWLSHNLDQLPIETAISIVTKISQLMNTASGEDRSYTGCNDPLTNFHNHPQVQNSRFIENLAPVPFWSTTSSPTCQHLNSVHELPRTSDRAFPQAPQQDVSNQPHVVHVMTQDGTFTTSQPCPYYFQPLASEFCSSSALSSPSVNTSVPTSSQDCDRLHGLYGNVAEQQESSCDANNHQVTPRLTSMANHGISKPQKSKRKKRTTISTQDLLLNPFCNLSVESFKKHSSGERKKRGRPKRSELNELDAPEMNHSNPSFSHHSTSNFTSVFYTKGSFHNINF</sequence>